<reference evidence="2" key="1">
    <citation type="submission" date="2014-07" db="EMBL/GenBank/DDBJ databases">
        <authorList>
            <person name="Monot Marc"/>
        </authorList>
    </citation>
    <scope>NUCLEOTIDE SEQUENCE</scope>
    <source>
        <strain evidence="4">7032989</strain>
        <strain evidence="3">7032994</strain>
    </source>
</reference>
<organism evidence="2">
    <name type="scientific">Clostridioides difficile</name>
    <name type="common">Peptoclostridium difficile</name>
    <dbReference type="NCBI Taxonomy" id="1496"/>
    <lineage>
        <taxon>Bacteria</taxon>
        <taxon>Bacillati</taxon>
        <taxon>Bacillota</taxon>
        <taxon>Clostridia</taxon>
        <taxon>Peptostreptococcales</taxon>
        <taxon>Peptostreptococcaceae</taxon>
        <taxon>Clostridioides</taxon>
    </lineage>
</organism>
<dbReference type="PANTHER" id="PTHR37814">
    <property type="entry name" value="CONSERVED MEMBRANE PROTEIN"/>
    <property type="match status" value="1"/>
</dbReference>
<dbReference type="EMBL" id="LK932525">
    <property type="protein sequence ID" value="CDS88593.1"/>
    <property type="molecule type" value="Genomic_DNA"/>
</dbReference>
<dbReference type="AlphaFoldDB" id="A0A069AD42"/>
<feature type="transmembrane region" description="Helical" evidence="1">
    <location>
        <begin position="224"/>
        <end position="246"/>
    </location>
</feature>
<sequence>MSDKVNMKNIICIAGAYLATAIGSGFATGQEILQFFASQGYMGLIGALISMVLFSFLGAEVITRGRELKLKEPTRIYTFYCGKILGKFYEWFSPIFLFGILIVMISGAGSTLTEYYGINPYLGRVLMAVATLITVSMGLEKLVSILGRIGPVIAVFTIAVGLISLFKHFDGLSMVGEAMKNIEVTKASESPIVSGVIYNTLNIIVMIVFLTGMGASIESKKDAFWGGLLGGIVFMTAGIVMYLAMISDIGNLYMKEIPSLYLADNISPIVGVCFSVALILGIYTTAVPLLWSVTNRIVEDEHPKFKLVTTVIAILACIGGFLPFGKLVNILYPYTGYTGLLILVCMVYKAITCRKKSTQSQE</sequence>
<gene>
    <name evidence="4" type="ORF">BN1095_20148</name>
    <name evidence="2" type="ORF">BN1096_700056</name>
    <name evidence="3" type="ORF">BN1097_710057</name>
</gene>
<protein>
    <submittedName>
        <fullName evidence="2">Putative membrane protein</fullName>
    </submittedName>
</protein>
<evidence type="ECO:0000313" key="3">
    <source>
        <dbReference type="EMBL" id="CDS89204.1"/>
    </source>
</evidence>
<feature type="transmembrane region" description="Helical" evidence="1">
    <location>
        <begin position="146"/>
        <end position="166"/>
    </location>
</feature>
<feature type="transmembrane region" description="Helical" evidence="1">
    <location>
        <begin position="305"/>
        <end position="324"/>
    </location>
</feature>
<dbReference type="EMBL" id="LK932849">
    <property type="protein sequence ID" value="CDS95206.1"/>
    <property type="molecule type" value="Genomic_DNA"/>
</dbReference>
<feature type="transmembrane region" description="Helical" evidence="1">
    <location>
        <begin position="330"/>
        <end position="351"/>
    </location>
</feature>
<dbReference type="EMBL" id="LK932411">
    <property type="protein sequence ID" value="CDS89204.1"/>
    <property type="molecule type" value="Genomic_DNA"/>
</dbReference>
<evidence type="ECO:0000313" key="2">
    <source>
        <dbReference type="EMBL" id="CDS88593.1"/>
    </source>
</evidence>
<dbReference type="InterPro" id="IPR038728">
    <property type="entry name" value="YkvI-like"/>
</dbReference>
<feature type="transmembrane region" description="Helical" evidence="1">
    <location>
        <begin position="88"/>
        <end position="109"/>
    </location>
</feature>
<proteinExistence type="predicted"/>
<evidence type="ECO:0000313" key="4">
    <source>
        <dbReference type="EMBL" id="CDS95206.1"/>
    </source>
</evidence>
<dbReference type="RefSeq" id="WP_021367077.1">
    <property type="nucleotide sequence ID" value="NZ_BBYB01000112.1"/>
</dbReference>
<keyword evidence="1" id="KW-0472">Membrane</keyword>
<feature type="transmembrane region" description="Helical" evidence="1">
    <location>
        <begin position="39"/>
        <end position="62"/>
    </location>
</feature>
<feature type="transmembrane region" description="Helical" evidence="1">
    <location>
        <begin position="196"/>
        <end position="217"/>
    </location>
</feature>
<feature type="transmembrane region" description="Helical" evidence="1">
    <location>
        <begin position="266"/>
        <end position="293"/>
    </location>
</feature>
<evidence type="ECO:0000256" key="1">
    <source>
        <dbReference type="SAM" id="Phobius"/>
    </source>
</evidence>
<feature type="transmembrane region" description="Helical" evidence="1">
    <location>
        <begin position="121"/>
        <end position="139"/>
    </location>
</feature>
<dbReference type="PANTHER" id="PTHR37814:SF1">
    <property type="entry name" value="MEMBRANE PROTEIN"/>
    <property type="match status" value="1"/>
</dbReference>
<name>A0A069AD42_CLODI</name>
<keyword evidence="1" id="KW-1133">Transmembrane helix</keyword>
<accession>A0A069AD42</accession>
<keyword evidence="1" id="KW-0812">Transmembrane</keyword>